<proteinExistence type="predicted"/>
<gene>
    <name evidence="2" type="ORF">HNQ88_001689</name>
</gene>
<dbReference type="Proteomes" id="UP001185092">
    <property type="component" value="Unassembled WGS sequence"/>
</dbReference>
<dbReference type="AlphaFoldDB" id="A0AAE3XKP1"/>
<evidence type="ECO:0000313" key="2">
    <source>
        <dbReference type="EMBL" id="MDR6238652.1"/>
    </source>
</evidence>
<evidence type="ECO:0000313" key="3">
    <source>
        <dbReference type="Proteomes" id="UP001185092"/>
    </source>
</evidence>
<comment type="caution">
    <text evidence="2">The sequence shown here is derived from an EMBL/GenBank/DDBJ whole genome shotgun (WGS) entry which is preliminary data.</text>
</comment>
<dbReference type="EMBL" id="JAVDQD010000002">
    <property type="protein sequence ID" value="MDR6238652.1"/>
    <property type="molecule type" value="Genomic_DNA"/>
</dbReference>
<protein>
    <recommendedName>
        <fullName evidence="1">DUF4178 domain-containing protein</fullName>
    </recommendedName>
</protein>
<keyword evidence="3" id="KW-1185">Reference proteome</keyword>
<feature type="domain" description="DUF4178" evidence="1">
    <location>
        <begin position="28"/>
        <end position="171"/>
    </location>
</feature>
<accession>A0AAE3XKP1</accession>
<organism evidence="2 3">
    <name type="scientific">Aureibacter tunicatorum</name>
    <dbReference type="NCBI Taxonomy" id="866807"/>
    <lineage>
        <taxon>Bacteria</taxon>
        <taxon>Pseudomonadati</taxon>
        <taxon>Bacteroidota</taxon>
        <taxon>Cytophagia</taxon>
        <taxon>Cytophagales</taxon>
        <taxon>Persicobacteraceae</taxon>
        <taxon>Aureibacter</taxon>
    </lineage>
</organism>
<reference evidence="2" key="1">
    <citation type="submission" date="2023-07" db="EMBL/GenBank/DDBJ databases">
        <title>Genomic Encyclopedia of Type Strains, Phase IV (KMG-IV): sequencing the most valuable type-strain genomes for metagenomic binning, comparative biology and taxonomic classification.</title>
        <authorList>
            <person name="Goeker M."/>
        </authorList>
    </citation>
    <scope>NUCLEOTIDE SEQUENCE</scope>
    <source>
        <strain evidence="2">DSM 26174</strain>
    </source>
</reference>
<dbReference type="InterPro" id="IPR025235">
    <property type="entry name" value="DUF4178"/>
</dbReference>
<sequence length="184" mass="21604">MGLFDFFNKKKDEPSYDPTNLKLSDLNVGFIVEYDMQNWEVKKAFEYDWGNNCFTKEFQLFDGKEYIYLSVDDNTEMELSVTRPVKIRHIEEDLPEYIVSRETPPSKISYEGVTYFLDEDSAGYCKEFGEDEGSWAELINWDFYDKSEEKILSITQWGEKEFEASIGTVVKEFQFSNIIPSNKA</sequence>
<dbReference type="Pfam" id="PF13785">
    <property type="entry name" value="DUF4178"/>
    <property type="match status" value="1"/>
</dbReference>
<evidence type="ECO:0000259" key="1">
    <source>
        <dbReference type="Pfam" id="PF13785"/>
    </source>
</evidence>
<dbReference type="RefSeq" id="WP_309938160.1">
    <property type="nucleotide sequence ID" value="NZ_AP025305.1"/>
</dbReference>
<name>A0AAE3XKP1_9BACT</name>